<dbReference type="InterPro" id="IPR012263">
    <property type="entry name" value="M_m6A_EcoRV"/>
</dbReference>
<dbReference type="EC" id="2.1.1.72" evidence="2 8"/>
<evidence type="ECO:0000256" key="1">
    <source>
        <dbReference type="ARBA" id="ARBA00006594"/>
    </source>
</evidence>
<dbReference type="SUPFAM" id="SSF53335">
    <property type="entry name" value="S-adenosyl-L-methionine-dependent methyltransferases"/>
    <property type="match status" value="1"/>
</dbReference>
<dbReference type="STRING" id="990371.SAMN05421813_12838"/>
<dbReference type="NCBIfam" id="TIGR00571">
    <property type="entry name" value="dam"/>
    <property type="match status" value="1"/>
</dbReference>
<dbReference type="PANTHER" id="PTHR30481">
    <property type="entry name" value="DNA ADENINE METHYLASE"/>
    <property type="match status" value="1"/>
</dbReference>
<dbReference type="Pfam" id="PF02086">
    <property type="entry name" value="MethyltransfD12"/>
    <property type="match status" value="1"/>
</dbReference>
<keyword evidence="4 8" id="KW-0808">Transferase</keyword>
<feature type="binding site" evidence="7">
    <location>
        <position position="32"/>
    </location>
    <ligand>
        <name>S-adenosyl-L-methionine</name>
        <dbReference type="ChEBI" id="CHEBI:59789"/>
    </ligand>
</feature>
<comment type="catalytic activity">
    <reaction evidence="6 8">
        <text>a 2'-deoxyadenosine in DNA + S-adenosyl-L-methionine = an N(6)-methyl-2'-deoxyadenosine in DNA + S-adenosyl-L-homocysteine + H(+)</text>
        <dbReference type="Rhea" id="RHEA:15197"/>
        <dbReference type="Rhea" id="RHEA-COMP:12418"/>
        <dbReference type="Rhea" id="RHEA-COMP:12419"/>
        <dbReference type="ChEBI" id="CHEBI:15378"/>
        <dbReference type="ChEBI" id="CHEBI:57856"/>
        <dbReference type="ChEBI" id="CHEBI:59789"/>
        <dbReference type="ChEBI" id="CHEBI:90615"/>
        <dbReference type="ChEBI" id="CHEBI:90616"/>
        <dbReference type="EC" id="2.1.1.72"/>
    </reaction>
</comment>
<protein>
    <recommendedName>
        <fullName evidence="2 8">Site-specific DNA-methyltransferase (adenine-specific)</fullName>
        <ecNumber evidence="2 8">2.1.1.72</ecNumber>
    </recommendedName>
</protein>
<name>A0A1G9X3C3_9SPHI</name>
<keyword evidence="5 8" id="KW-0949">S-adenosyl-L-methionine</keyword>
<dbReference type="GO" id="GO:0032259">
    <property type="term" value="P:methylation"/>
    <property type="evidence" value="ECO:0007669"/>
    <property type="project" value="UniProtKB-KW"/>
</dbReference>
<evidence type="ECO:0000256" key="5">
    <source>
        <dbReference type="ARBA" id="ARBA00022691"/>
    </source>
</evidence>
<accession>A0A1G9X3C3</accession>
<dbReference type="GO" id="GO:1904047">
    <property type="term" value="F:S-adenosyl-L-methionine binding"/>
    <property type="evidence" value="ECO:0007669"/>
    <property type="project" value="TreeGrafter"/>
</dbReference>
<evidence type="ECO:0000256" key="3">
    <source>
        <dbReference type="ARBA" id="ARBA00022603"/>
    </source>
</evidence>
<feature type="binding site" evidence="7">
    <location>
        <position position="201"/>
    </location>
    <ligand>
        <name>S-adenosyl-L-methionine</name>
        <dbReference type="ChEBI" id="CHEBI:59789"/>
    </ligand>
</feature>
<evidence type="ECO:0000256" key="8">
    <source>
        <dbReference type="RuleBase" id="RU361257"/>
    </source>
</evidence>
<evidence type="ECO:0000313" key="10">
    <source>
        <dbReference type="Proteomes" id="UP000199226"/>
    </source>
</evidence>
<dbReference type="GO" id="GO:0006298">
    <property type="term" value="P:mismatch repair"/>
    <property type="evidence" value="ECO:0007669"/>
    <property type="project" value="TreeGrafter"/>
</dbReference>
<dbReference type="EMBL" id="FNHH01000028">
    <property type="protein sequence ID" value="SDM91197.1"/>
    <property type="molecule type" value="Genomic_DNA"/>
</dbReference>
<dbReference type="PIRSF" id="PIRSF000398">
    <property type="entry name" value="M_m6A_EcoRV"/>
    <property type="match status" value="1"/>
</dbReference>
<dbReference type="RefSeq" id="WP_090706364.1">
    <property type="nucleotide sequence ID" value="NZ_FNHH01000028.1"/>
</dbReference>
<feature type="binding site" evidence="7">
    <location>
        <position position="74"/>
    </location>
    <ligand>
        <name>S-adenosyl-L-methionine</name>
        <dbReference type="ChEBI" id="CHEBI:59789"/>
    </ligand>
</feature>
<keyword evidence="10" id="KW-1185">Reference proteome</keyword>
<dbReference type="GO" id="GO:0043565">
    <property type="term" value="F:sequence-specific DNA binding"/>
    <property type="evidence" value="ECO:0007669"/>
    <property type="project" value="TreeGrafter"/>
</dbReference>
<sequence>MIESLNRVNNLATEECVTKLRVKPFIRWAGGKQNLVAKLSLHLPKFKFNRYFEPFLGAGSMFLYNGFTNTVLSDINSHLVNAYKQLASSPEEIFDQLQYHLRLLNPDYYYKLRTIFNQNRDSFNIDQASLFIFLVHTSFNGIYRVNKKGEYNVPVGKLNPSLPSIEHLKAIQASLQGIELIDCMYEDVLDRIGSGDLVYLDPPYPPLNDTSYFQHYTIDKFLYQKQCELAENVKFLSDKGAFILMSNADTPLIRELYSSWNVIDIDAMRSINCKPKRTSVKELIISNY</sequence>
<evidence type="ECO:0000256" key="2">
    <source>
        <dbReference type="ARBA" id="ARBA00011900"/>
    </source>
</evidence>
<feature type="binding site" evidence="7">
    <location>
        <position position="28"/>
    </location>
    <ligand>
        <name>S-adenosyl-L-methionine</name>
        <dbReference type="ChEBI" id="CHEBI:59789"/>
    </ligand>
</feature>
<evidence type="ECO:0000256" key="6">
    <source>
        <dbReference type="ARBA" id="ARBA00047942"/>
    </source>
</evidence>
<dbReference type="Proteomes" id="UP000199226">
    <property type="component" value="Unassembled WGS sequence"/>
</dbReference>
<evidence type="ECO:0000313" key="9">
    <source>
        <dbReference type="EMBL" id="SDM91197.1"/>
    </source>
</evidence>
<dbReference type="PANTHER" id="PTHR30481:SF3">
    <property type="entry name" value="DNA ADENINE METHYLASE"/>
    <property type="match status" value="1"/>
</dbReference>
<dbReference type="PRINTS" id="PR00505">
    <property type="entry name" value="D12N6MTFRASE"/>
</dbReference>
<dbReference type="Gene3D" id="3.40.50.150">
    <property type="entry name" value="Vaccinia Virus protein VP39"/>
    <property type="match status" value="1"/>
</dbReference>
<organism evidence="9 10">
    <name type="scientific">Daejeonella rubra</name>
    <dbReference type="NCBI Taxonomy" id="990371"/>
    <lineage>
        <taxon>Bacteria</taxon>
        <taxon>Pseudomonadati</taxon>
        <taxon>Bacteroidota</taxon>
        <taxon>Sphingobacteriia</taxon>
        <taxon>Sphingobacteriales</taxon>
        <taxon>Sphingobacteriaceae</taxon>
        <taxon>Daejeonella</taxon>
    </lineage>
</organism>
<dbReference type="PROSITE" id="PS00092">
    <property type="entry name" value="N6_MTASE"/>
    <property type="match status" value="1"/>
</dbReference>
<dbReference type="Gene3D" id="1.10.1020.10">
    <property type="entry name" value="Adenine-specific Methyltransferase, Domain 2"/>
    <property type="match status" value="1"/>
</dbReference>
<dbReference type="GO" id="GO:0009307">
    <property type="term" value="P:DNA restriction-modification system"/>
    <property type="evidence" value="ECO:0007669"/>
    <property type="project" value="InterPro"/>
</dbReference>
<dbReference type="InterPro" id="IPR029063">
    <property type="entry name" value="SAM-dependent_MTases_sf"/>
</dbReference>
<dbReference type="InterPro" id="IPR012327">
    <property type="entry name" value="MeTrfase_D12"/>
</dbReference>
<dbReference type="GO" id="GO:0009007">
    <property type="term" value="F:site-specific DNA-methyltransferase (adenine-specific) activity"/>
    <property type="evidence" value="ECO:0007669"/>
    <property type="project" value="UniProtKB-UniRule"/>
</dbReference>
<dbReference type="InterPro" id="IPR002052">
    <property type="entry name" value="DNA_methylase_N6_adenine_CS"/>
</dbReference>
<comment type="similarity">
    <text evidence="1 8">Belongs to the N(4)/N(6)-methyltransferase family.</text>
</comment>
<evidence type="ECO:0000256" key="7">
    <source>
        <dbReference type="PIRSR" id="PIRSR000398-1"/>
    </source>
</evidence>
<keyword evidence="3 8" id="KW-0489">Methyltransferase</keyword>
<evidence type="ECO:0000256" key="4">
    <source>
        <dbReference type="ARBA" id="ARBA00022679"/>
    </source>
</evidence>
<gene>
    <name evidence="9" type="ORF">SAMN05421813_12838</name>
</gene>
<reference evidence="10" key="1">
    <citation type="submission" date="2016-10" db="EMBL/GenBank/DDBJ databases">
        <authorList>
            <person name="Varghese N."/>
            <person name="Submissions S."/>
        </authorList>
    </citation>
    <scope>NUCLEOTIDE SEQUENCE [LARGE SCALE GENOMIC DNA]</scope>
    <source>
        <strain evidence="10">DSM 24536</strain>
    </source>
</reference>
<dbReference type="InterPro" id="IPR023095">
    <property type="entry name" value="Ade_MeTrfase_dom_2"/>
</dbReference>
<proteinExistence type="inferred from homology"/>
<dbReference type="AlphaFoldDB" id="A0A1G9X3C3"/>